<evidence type="ECO:0000313" key="1">
    <source>
        <dbReference type="EMBL" id="KWX03326.1"/>
    </source>
</evidence>
<dbReference type="OrthoDB" id="675629at2"/>
<evidence type="ECO:0000313" key="4">
    <source>
        <dbReference type="Proteomes" id="UP000070659"/>
    </source>
</evidence>
<dbReference type="Proteomes" id="UP000070659">
    <property type="component" value="Unassembled WGS sequence"/>
</dbReference>
<dbReference type="Proteomes" id="UP000070598">
    <property type="component" value="Unassembled WGS sequence"/>
</dbReference>
<reference evidence="2 4" key="1">
    <citation type="submission" date="2015-02" db="EMBL/GenBank/DDBJ databases">
        <title>Physiological reanalysis, assessment of diazotrophy, and genome sequences of multiple isolates of Streptomyces thermoautotrophicus.</title>
        <authorList>
            <person name="MacKellar D.C."/>
            <person name="Lieber L."/>
            <person name="Norman J."/>
            <person name="Bolger A."/>
            <person name="Tobin C."/>
            <person name="Murray J.W."/>
            <person name="Prell J."/>
        </authorList>
    </citation>
    <scope>NUCLEOTIDE SEQUENCE [LARGE SCALE GENOMIC DNA]</scope>
    <source>
        <strain evidence="2 4">UBT1</strain>
    </source>
</reference>
<accession>A0A132NFY4</accession>
<evidence type="ECO:0000313" key="2">
    <source>
        <dbReference type="EMBL" id="KWX09038.1"/>
    </source>
</evidence>
<dbReference type="EMBL" id="JYIJ01000017">
    <property type="protein sequence ID" value="KWX03326.1"/>
    <property type="molecule type" value="Genomic_DNA"/>
</dbReference>
<reference evidence="3" key="2">
    <citation type="submission" date="2015-02" db="EMBL/GenBank/DDBJ databases">
        <title>Physiological reanalysis, assessment of diazotrophy, and genome sequences of multiple isolates of Streptomyces thermoautotrophicus.</title>
        <authorList>
            <person name="MacKellar D.C."/>
            <person name="Lieber L."/>
            <person name="Norman J."/>
            <person name="Bolger A."/>
            <person name="Tobin C."/>
            <person name="Murray J.W."/>
            <person name="Friesen M."/>
            <person name="Prell J."/>
        </authorList>
    </citation>
    <scope>NUCLEOTIDE SEQUENCE [LARGE SCALE GENOMIC DNA]</scope>
    <source>
        <strain evidence="3">UBT1</strain>
    </source>
</reference>
<proteinExistence type="predicted"/>
<dbReference type="EMBL" id="JYIK01000900">
    <property type="protein sequence ID" value="KWX09038.1"/>
    <property type="molecule type" value="Genomic_DNA"/>
</dbReference>
<protein>
    <recommendedName>
        <fullName evidence="5">DUF4280 domain-containing protein</fullName>
    </recommendedName>
</protein>
<organism evidence="2 3">
    <name type="scientific">Carbonactinospora thermoautotrophica</name>
    <dbReference type="NCBI Taxonomy" id="1469144"/>
    <lineage>
        <taxon>Bacteria</taxon>
        <taxon>Bacillati</taxon>
        <taxon>Actinomycetota</taxon>
        <taxon>Actinomycetes</taxon>
        <taxon>Kitasatosporales</taxon>
        <taxon>Carbonactinosporaceae</taxon>
        <taxon>Carbonactinospora</taxon>
    </lineage>
</organism>
<evidence type="ECO:0000313" key="3">
    <source>
        <dbReference type="Proteomes" id="UP000070598"/>
    </source>
</evidence>
<evidence type="ECO:0008006" key="5">
    <source>
        <dbReference type="Google" id="ProtNLM"/>
    </source>
</evidence>
<comment type="caution">
    <text evidence="2">The sequence shown here is derived from an EMBL/GenBank/DDBJ whole genome shotgun (WGS) entry which is preliminary data.</text>
</comment>
<dbReference type="AlphaFoldDB" id="A0A132NFY4"/>
<name>A0A132NFY4_9ACTN</name>
<dbReference type="RefSeq" id="WP_066888922.1">
    <property type="nucleotide sequence ID" value="NZ_JYIK01000900.1"/>
</dbReference>
<dbReference type="PATRIC" id="fig|1469144.8.peg.2528"/>
<gene>
    <name evidence="1" type="ORF">TH66_10145</name>
    <name evidence="2" type="ORF">TR74_12045</name>
</gene>
<sequence length="110" mass="11237">MSGNLLHVQATVSCPHGGRVTVLPSQSRVLVAGQPVATLADLFTVAGCAFTAGTKPQPCVTVRWITPSARIRVNGSPALLQGSAGICQSAEQIPQGPPVVSVVQQRAVGL</sequence>
<dbReference type="Gene3D" id="2.60.200.60">
    <property type="match status" value="1"/>
</dbReference>